<dbReference type="SMART" id="SM00986">
    <property type="entry name" value="UDG"/>
    <property type="match status" value="1"/>
</dbReference>
<evidence type="ECO:0000256" key="3">
    <source>
        <dbReference type="ARBA" id="ARBA00022763"/>
    </source>
</evidence>
<protein>
    <recommendedName>
        <fullName evidence="9">Type-5 uracil-DNA glycosylase</fullName>
    </recommendedName>
</protein>
<keyword evidence="1" id="KW-0004">4Fe-4S</keyword>
<dbReference type="GO" id="GO:0046872">
    <property type="term" value="F:metal ion binding"/>
    <property type="evidence" value="ECO:0007669"/>
    <property type="project" value="UniProtKB-KW"/>
</dbReference>
<evidence type="ECO:0000256" key="8">
    <source>
        <dbReference type="ARBA" id="ARBA00023779"/>
    </source>
</evidence>
<keyword evidence="2" id="KW-0479">Metal-binding</keyword>
<reference evidence="11 12" key="1">
    <citation type="journal article" date="2015" name="Environ. Microbiol.">
        <title>Methane oxidation coupled to nitrate reduction under hypoxia by the Gammaproteobacterium Methylomonas denitrificans, sp. nov. type strain FJG1.</title>
        <authorList>
            <person name="Kits K.D."/>
            <person name="Klotz M.G."/>
            <person name="Stein L.Y."/>
        </authorList>
    </citation>
    <scope>NUCLEOTIDE SEQUENCE [LARGE SCALE GENOMIC DNA]</scope>
    <source>
        <strain evidence="11 12">FJG1</strain>
    </source>
</reference>
<accession>A0A126T832</accession>
<name>A0A126T832_9GAMM</name>
<dbReference type="GO" id="GO:0004844">
    <property type="term" value="F:uracil DNA N-glycosylase activity"/>
    <property type="evidence" value="ECO:0007669"/>
    <property type="project" value="InterPro"/>
</dbReference>
<evidence type="ECO:0000256" key="1">
    <source>
        <dbReference type="ARBA" id="ARBA00022485"/>
    </source>
</evidence>
<dbReference type="AlphaFoldDB" id="A0A126T832"/>
<dbReference type="RefSeq" id="WP_036274895.1">
    <property type="nucleotide sequence ID" value="NZ_CP014476.1"/>
</dbReference>
<dbReference type="OrthoDB" id="5290748at2"/>
<dbReference type="PANTHER" id="PTHR33693">
    <property type="entry name" value="TYPE-5 URACIL-DNA GLYCOSYLASE"/>
    <property type="match status" value="1"/>
</dbReference>
<organism evidence="11 12">
    <name type="scientific">Methylomonas denitrificans</name>
    <dbReference type="NCBI Taxonomy" id="1538553"/>
    <lineage>
        <taxon>Bacteria</taxon>
        <taxon>Pseudomonadati</taxon>
        <taxon>Pseudomonadota</taxon>
        <taxon>Gammaproteobacteria</taxon>
        <taxon>Methylococcales</taxon>
        <taxon>Methylococcaceae</taxon>
        <taxon>Methylomonas</taxon>
    </lineage>
</organism>
<keyword evidence="7" id="KW-0234">DNA repair</keyword>
<evidence type="ECO:0000259" key="10">
    <source>
        <dbReference type="SMART" id="SM00986"/>
    </source>
</evidence>
<proteinExistence type="inferred from homology"/>
<dbReference type="InterPro" id="IPR005122">
    <property type="entry name" value="Uracil-DNA_glycosylase-like"/>
</dbReference>
<evidence type="ECO:0000313" key="12">
    <source>
        <dbReference type="Proteomes" id="UP000030512"/>
    </source>
</evidence>
<gene>
    <name evidence="11" type="ORF">JT25_017390</name>
</gene>
<evidence type="ECO:0000256" key="4">
    <source>
        <dbReference type="ARBA" id="ARBA00022801"/>
    </source>
</evidence>
<dbReference type="InterPro" id="IPR051536">
    <property type="entry name" value="UDG_Type-4/5"/>
</dbReference>
<dbReference type="GO" id="GO:0033958">
    <property type="term" value="F:DNA-deoxyinosine glycosylase activity"/>
    <property type="evidence" value="ECO:0007669"/>
    <property type="project" value="InterPro"/>
</dbReference>
<dbReference type="EMBL" id="CP014476">
    <property type="protein sequence ID" value="AMK78236.1"/>
    <property type="molecule type" value="Genomic_DNA"/>
</dbReference>
<dbReference type="InterPro" id="IPR044147">
    <property type="entry name" value="UdgB-like"/>
</dbReference>
<keyword evidence="4" id="KW-0378">Hydrolase</keyword>
<dbReference type="Pfam" id="PF03167">
    <property type="entry name" value="UDG"/>
    <property type="match status" value="1"/>
</dbReference>
<dbReference type="SUPFAM" id="SSF52141">
    <property type="entry name" value="Uracil-DNA glycosylase-like"/>
    <property type="match status" value="1"/>
</dbReference>
<dbReference type="KEGG" id="mdn:JT25_017390"/>
<evidence type="ECO:0000256" key="7">
    <source>
        <dbReference type="ARBA" id="ARBA00023204"/>
    </source>
</evidence>
<feature type="domain" description="Uracil-DNA glycosylase-like" evidence="10">
    <location>
        <begin position="37"/>
        <end position="204"/>
    </location>
</feature>
<dbReference type="Proteomes" id="UP000030512">
    <property type="component" value="Chromosome"/>
</dbReference>
<evidence type="ECO:0000256" key="2">
    <source>
        <dbReference type="ARBA" id="ARBA00022723"/>
    </source>
</evidence>
<dbReference type="InterPro" id="IPR036895">
    <property type="entry name" value="Uracil-DNA_glycosylase-like_sf"/>
</dbReference>
<sequence length="215" mass="23548">MSYSSYFKQDCRACPRLSEFLCEVKAKYPAYHALPVAPFGDPEARLLVVGLAPGMHGANATGRPFTGDYAGLLLYQALYDFGYSNQLESTNLTDGLQLSNCRITNAVKCLPPQNKPTGDEIKQCNPYLAAEIKTLPKHSVILALGNIAHQAVLRAYGLKSSAAKFAHHVSFALPDGNTLVSSYHCSRYNVQTKRLSMEMLAAVFVTIQTLRSARD</sequence>
<dbReference type="GO" id="GO:0006284">
    <property type="term" value="P:base-excision repair"/>
    <property type="evidence" value="ECO:0007669"/>
    <property type="project" value="InterPro"/>
</dbReference>
<dbReference type="Gene3D" id="3.40.470.10">
    <property type="entry name" value="Uracil-DNA glycosylase-like domain"/>
    <property type="match status" value="1"/>
</dbReference>
<dbReference type="GO" id="GO:0051539">
    <property type="term" value="F:4 iron, 4 sulfur cluster binding"/>
    <property type="evidence" value="ECO:0007669"/>
    <property type="project" value="UniProtKB-KW"/>
</dbReference>
<evidence type="ECO:0000256" key="6">
    <source>
        <dbReference type="ARBA" id="ARBA00023014"/>
    </source>
</evidence>
<dbReference type="STRING" id="1538553.JT25_017390"/>
<comment type="similarity">
    <text evidence="8">Belongs to the uracil-DNA glycosylase (UDG) superfamily. Type 5 (UDGb) family.</text>
</comment>
<dbReference type="CDD" id="cd10031">
    <property type="entry name" value="UDG-F5_TTUDGB_like"/>
    <property type="match status" value="1"/>
</dbReference>
<evidence type="ECO:0000256" key="9">
    <source>
        <dbReference type="ARBA" id="ARBA00023887"/>
    </source>
</evidence>
<keyword evidence="5" id="KW-0408">Iron</keyword>
<dbReference type="PANTHER" id="PTHR33693:SF3">
    <property type="entry name" value="TYPE-5 URACIL-DNA GLYCOSYLASE"/>
    <property type="match status" value="1"/>
</dbReference>
<evidence type="ECO:0000256" key="5">
    <source>
        <dbReference type="ARBA" id="ARBA00023004"/>
    </source>
</evidence>
<keyword evidence="12" id="KW-1185">Reference proteome</keyword>
<dbReference type="SMART" id="SM00987">
    <property type="entry name" value="UreE_C"/>
    <property type="match status" value="1"/>
</dbReference>
<keyword evidence="3" id="KW-0227">DNA damage</keyword>
<evidence type="ECO:0000313" key="11">
    <source>
        <dbReference type="EMBL" id="AMK78236.1"/>
    </source>
</evidence>
<keyword evidence="6" id="KW-0411">Iron-sulfur</keyword>